<gene>
    <name evidence="1" type="ORF">PROSTU_00679</name>
</gene>
<proteinExistence type="predicted"/>
<protein>
    <submittedName>
        <fullName evidence="1">Uncharacterized protein</fullName>
    </submittedName>
</protein>
<reference evidence="2" key="1">
    <citation type="submission" date="2008-04" db="EMBL/GenBank/DDBJ databases">
        <title>Draft genome sequence of Providencia stuartii (ATCC 25827).</title>
        <authorList>
            <person name="Sudarsanam P."/>
            <person name="Ley R."/>
            <person name="Guruge J."/>
            <person name="Turnbaugh P.J."/>
            <person name="Mahowald M."/>
            <person name="Liep D."/>
            <person name="Gordon J."/>
        </authorList>
    </citation>
    <scope>NUCLEOTIDE SEQUENCE [LARGE SCALE GENOMIC DNA]</scope>
    <source>
        <strain evidence="2">ATCC 25827</strain>
    </source>
</reference>
<dbReference type="Proteomes" id="UP000004506">
    <property type="component" value="Unassembled WGS sequence"/>
</dbReference>
<reference evidence="1 2" key="3">
    <citation type="submission" date="2008-05" db="EMBL/GenBank/DDBJ databases">
        <authorList>
            <person name="Fulton L."/>
            <person name="Clifton S."/>
            <person name="Fulton B."/>
            <person name="Xu J."/>
            <person name="Minx P."/>
            <person name="Pepin K.H."/>
            <person name="Johnson M."/>
            <person name="Thiruvilangam P."/>
            <person name="Bhonagiri V."/>
            <person name="Nash W.E."/>
            <person name="Mardis E.R."/>
            <person name="Wilson R.K."/>
        </authorList>
    </citation>
    <scope>NUCLEOTIDE SEQUENCE [LARGE SCALE GENOMIC DNA]</scope>
    <source>
        <strain evidence="1 2">ATCC 25827</strain>
    </source>
</reference>
<evidence type="ECO:0000313" key="2">
    <source>
        <dbReference type="Proteomes" id="UP000004506"/>
    </source>
</evidence>
<dbReference type="EMBL" id="ABJD02000058">
    <property type="protein sequence ID" value="EDU61313.1"/>
    <property type="molecule type" value="Genomic_DNA"/>
</dbReference>
<reference evidence="2" key="2">
    <citation type="submission" date="2008-04" db="EMBL/GenBank/DDBJ databases">
        <title>Draft genome sequence of Providencia stuartii(ATCC 25827).</title>
        <authorList>
            <person name="Sudarsanam P."/>
            <person name="Ley R."/>
            <person name="Guruge J."/>
            <person name="Turnbaugh P.J."/>
            <person name="Mahowald M."/>
            <person name="Liep D."/>
            <person name="Gordon J."/>
        </authorList>
    </citation>
    <scope>NUCLEOTIDE SEQUENCE [LARGE SCALE GENOMIC DNA]</scope>
    <source>
        <strain evidence="2">ATCC 25827</strain>
    </source>
</reference>
<name>A0AA86YZM1_PROST</name>
<organism evidence="1 2">
    <name type="scientific">Providencia stuartii ATCC 25827</name>
    <dbReference type="NCBI Taxonomy" id="471874"/>
    <lineage>
        <taxon>Bacteria</taxon>
        <taxon>Pseudomonadati</taxon>
        <taxon>Pseudomonadota</taxon>
        <taxon>Gammaproteobacteria</taxon>
        <taxon>Enterobacterales</taxon>
        <taxon>Morganellaceae</taxon>
        <taxon>Providencia</taxon>
    </lineage>
</organism>
<accession>A0AA86YZM1</accession>
<comment type="caution">
    <text evidence="1">The sequence shown here is derived from an EMBL/GenBank/DDBJ whole genome shotgun (WGS) entry which is preliminary data.</text>
</comment>
<evidence type="ECO:0000313" key="1">
    <source>
        <dbReference type="EMBL" id="EDU61313.1"/>
    </source>
</evidence>
<dbReference type="AlphaFoldDB" id="A0AA86YZM1"/>
<sequence>MSHVRCFRWLGGVPELVFQTSEKRTSRACRYDPDVIRTISRCLSIICGSDTARPRNKR</sequence>